<gene>
    <name evidence="2" type="ORF">C8E99_1585</name>
</gene>
<evidence type="ECO:0000313" key="3">
    <source>
        <dbReference type="Proteomes" id="UP000256727"/>
    </source>
</evidence>
<name>A0A3D9LE98_9MICC</name>
<dbReference type="EMBL" id="QREH01000001">
    <property type="protein sequence ID" value="REE03767.1"/>
    <property type="molecule type" value="Genomic_DNA"/>
</dbReference>
<evidence type="ECO:0000256" key="1">
    <source>
        <dbReference type="SAM" id="MobiDB-lite"/>
    </source>
</evidence>
<sequence length="309" mass="33956">MTDKLPYRDGNALWAAVTARAKMESQATDVSAGVLLRRFVVDRFLARVFALPVNEWVLKGGNAVLTRVHDARTTKDIDLLAELGDLDAAVERLRRAVEIDLNDHFRFVITGTRAAGGGTMQPDVEGYKVSIDAYCGVKRREHFSVDLVTGSLMTAEPDIQTRPTLVPTVPPAQVRLYPVVEHIADKLCATQSTYGTAGDQPSSRVRDLVDLVVFARTQRIDGAELIEAITAEWTHRSLPGSPFFEPPAHWNRLYPAEARRVPACGDVLTFAGAVELVTALLAPTFERSPNGQHWSPETGAWTVAKTQDQ</sequence>
<accession>A0A3D9LE98</accession>
<protein>
    <submittedName>
        <fullName evidence="2">Nucleotidyltransferase AbiEii toxin of type IV toxin-antitoxin system</fullName>
    </submittedName>
</protein>
<dbReference type="OrthoDB" id="4084402at2"/>
<dbReference type="Proteomes" id="UP000256727">
    <property type="component" value="Unassembled WGS sequence"/>
</dbReference>
<keyword evidence="3" id="KW-1185">Reference proteome</keyword>
<evidence type="ECO:0000313" key="2">
    <source>
        <dbReference type="EMBL" id="REE03767.1"/>
    </source>
</evidence>
<feature type="region of interest" description="Disordered" evidence="1">
    <location>
        <begin position="288"/>
        <end position="309"/>
    </location>
</feature>
<reference evidence="2 3" key="1">
    <citation type="submission" date="2018-07" db="EMBL/GenBank/DDBJ databases">
        <title>Sequencing the genomes of 1000 actinobacteria strains.</title>
        <authorList>
            <person name="Klenk H.-P."/>
        </authorList>
    </citation>
    <scope>NUCLEOTIDE SEQUENCE [LARGE SCALE GENOMIC DNA]</scope>
    <source>
        <strain evidence="2 3">DSM 14442</strain>
    </source>
</reference>
<dbReference type="RefSeq" id="WP_115931825.1">
    <property type="nucleotide sequence ID" value="NZ_QREH01000001.1"/>
</dbReference>
<dbReference type="AlphaFoldDB" id="A0A3D9LE98"/>
<comment type="caution">
    <text evidence="2">The sequence shown here is derived from an EMBL/GenBank/DDBJ whole genome shotgun (WGS) entry which is preliminary data.</text>
</comment>
<organism evidence="2 3">
    <name type="scientific">Citricoccus muralis</name>
    <dbReference type="NCBI Taxonomy" id="169134"/>
    <lineage>
        <taxon>Bacteria</taxon>
        <taxon>Bacillati</taxon>
        <taxon>Actinomycetota</taxon>
        <taxon>Actinomycetes</taxon>
        <taxon>Micrococcales</taxon>
        <taxon>Micrococcaceae</taxon>
        <taxon>Citricoccus</taxon>
    </lineage>
</organism>
<proteinExistence type="predicted"/>
<keyword evidence="2" id="KW-0808">Transferase</keyword>
<dbReference type="GO" id="GO:0016740">
    <property type="term" value="F:transferase activity"/>
    <property type="evidence" value="ECO:0007669"/>
    <property type="project" value="UniProtKB-KW"/>
</dbReference>
<dbReference type="Pfam" id="PF08843">
    <property type="entry name" value="AbiEii"/>
    <property type="match status" value="1"/>
</dbReference>
<dbReference type="InterPro" id="IPR014942">
    <property type="entry name" value="AbiEii"/>
</dbReference>